<dbReference type="EMBL" id="LCKS01000003">
    <property type="protein sequence ID" value="KKU03211.1"/>
    <property type="molecule type" value="Genomic_DNA"/>
</dbReference>
<name>A0A0G1M4P2_9BACT</name>
<comment type="caution">
    <text evidence="1">The sequence shown here is derived from an EMBL/GenBank/DDBJ whole genome shotgun (WGS) entry which is preliminary data.</text>
</comment>
<accession>A0A0G1M4P2</accession>
<reference evidence="1 2" key="1">
    <citation type="journal article" date="2015" name="Nature">
        <title>rRNA introns, odd ribosomes, and small enigmatic genomes across a large radiation of phyla.</title>
        <authorList>
            <person name="Brown C.T."/>
            <person name="Hug L.A."/>
            <person name="Thomas B.C."/>
            <person name="Sharon I."/>
            <person name="Castelle C.J."/>
            <person name="Singh A."/>
            <person name="Wilkins M.J."/>
            <person name="Williams K.H."/>
            <person name="Banfield J.F."/>
        </authorList>
    </citation>
    <scope>NUCLEOTIDE SEQUENCE [LARGE SCALE GENOMIC DNA]</scope>
</reference>
<proteinExistence type="predicted"/>
<protein>
    <submittedName>
        <fullName evidence="1">Uncharacterized protein</fullName>
    </submittedName>
</protein>
<gene>
    <name evidence="1" type="ORF">UX05_C0003G0050</name>
</gene>
<evidence type="ECO:0000313" key="2">
    <source>
        <dbReference type="Proteomes" id="UP000034264"/>
    </source>
</evidence>
<dbReference type="AlphaFoldDB" id="A0A0G1M4P2"/>
<sequence>MKSPTDFFAQNSLQFGRRAKRGEPKPLANSLLVLYSKDSSNAFRRLRWRGASVANRGSAAPIKTAKEPVKNIGSNHILGKENFLIIMVSNI</sequence>
<dbReference type="Proteomes" id="UP000034264">
    <property type="component" value="Unassembled WGS sequence"/>
</dbReference>
<organism evidence="1 2">
    <name type="scientific">Candidatus Amesbacteria bacterium GW2011_GWC2_45_19</name>
    <dbReference type="NCBI Taxonomy" id="1618366"/>
    <lineage>
        <taxon>Bacteria</taxon>
        <taxon>Candidatus Amesiibacteriota</taxon>
    </lineage>
</organism>
<evidence type="ECO:0000313" key="1">
    <source>
        <dbReference type="EMBL" id="KKU03211.1"/>
    </source>
</evidence>